<feature type="region of interest" description="Disordered" evidence="1">
    <location>
        <begin position="164"/>
        <end position="188"/>
    </location>
</feature>
<dbReference type="Proteomes" id="UP000556329">
    <property type="component" value="Unassembled WGS sequence"/>
</dbReference>
<organism evidence="2 3">
    <name type="scientific">Mesorhizobium sangaii</name>
    <dbReference type="NCBI Taxonomy" id="505389"/>
    <lineage>
        <taxon>Bacteria</taxon>
        <taxon>Pseudomonadati</taxon>
        <taxon>Pseudomonadota</taxon>
        <taxon>Alphaproteobacteria</taxon>
        <taxon>Hyphomicrobiales</taxon>
        <taxon>Phyllobacteriaceae</taxon>
        <taxon>Mesorhizobium</taxon>
    </lineage>
</organism>
<name>A0A841PVC2_9HYPH</name>
<keyword evidence="3" id="KW-1185">Reference proteome</keyword>
<dbReference type="EMBL" id="JACHEF010000012">
    <property type="protein sequence ID" value="MBB6414012.1"/>
    <property type="molecule type" value="Genomic_DNA"/>
</dbReference>
<evidence type="ECO:0000256" key="1">
    <source>
        <dbReference type="SAM" id="MobiDB-lite"/>
    </source>
</evidence>
<proteinExistence type="predicted"/>
<protein>
    <submittedName>
        <fullName evidence="2">Uncharacterized protein</fullName>
    </submittedName>
</protein>
<comment type="caution">
    <text evidence="2">The sequence shown here is derived from an EMBL/GenBank/DDBJ whole genome shotgun (WGS) entry which is preliminary data.</text>
</comment>
<evidence type="ECO:0000313" key="2">
    <source>
        <dbReference type="EMBL" id="MBB6414012.1"/>
    </source>
</evidence>
<sequence length="188" mass="20269">MSIRCFGATLYFTNVNAHAGDVADQSWLDGDGMNGHLAGQLTAIAFPPRPSRTLLVPPSLPFSLRLSRRCCWSAALPYPYETTRRRDQALLGGFIVRRRRAAISGISMSAWNRLPARGIGSGPPSIRTGMCWTRSSTSAAMLRLPSAYCLAAESRAAPSRGMIIDKPRSYGRKGPGGAASRASLGQWT</sequence>
<accession>A0A841PVC2</accession>
<evidence type="ECO:0000313" key="3">
    <source>
        <dbReference type="Proteomes" id="UP000556329"/>
    </source>
</evidence>
<dbReference type="AlphaFoldDB" id="A0A841PVC2"/>
<gene>
    <name evidence="2" type="ORF">HNQ71_006721</name>
</gene>
<reference evidence="2 3" key="1">
    <citation type="submission" date="2020-08" db="EMBL/GenBank/DDBJ databases">
        <title>Genomic Encyclopedia of Type Strains, Phase IV (KMG-IV): sequencing the most valuable type-strain genomes for metagenomic binning, comparative biology and taxonomic classification.</title>
        <authorList>
            <person name="Goeker M."/>
        </authorList>
    </citation>
    <scope>NUCLEOTIDE SEQUENCE [LARGE SCALE GENOMIC DNA]</scope>
    <source>
        <strain evidence="2 3">DSM 100039</strain>
    </source>
</reference>